<protein>
    <recommendedName>
        <fullName evidence="2">Sulfatase-modifying factor enzyme-like domain-containing protein</fullName>
    </recommendedName>
</protein>
<feature type="domain" description="Sulfatase-modifying factor enzyme-like" evidence="2">
    <location>
        <begin position="724"/>
        <end position="953"/>
    </location>
</feature>
<reference evidence="3 4" key="1">
    <citation type="submission" date="2016-03" db="EMBL/GenBank/DDBJ databases">
        <authorList>
            <person name="Ploux O."/>
        </authorList>
    </citation>
    <scope>NUCLEOTIDE SEQUENCE [LARGE SCALE GENOMIC DNA]</scope>
    <source>
        <strain evidence="3 4">R-45370</strain>
    </source>
</reference>
<feature type="compositionally biased region" description="Low complexity" evidence="1">
    <location>
        <begin position="984"/>
        <end position="996"/>
    </location>
</feature>
<dbReference type="PANTHER" id="PTHR23150">
    <property type="entry name" value="SULFATASE MODIFYING FACTOR 1, 2"/>
    <property type="match status" value="1"/>
</dbReference>
<dbReference type="GO" id="GO:0120147">
    <property type="term" value="F:formylglycine-generating oxidase activity"/>
    <property type="evidence" value="ECO:0007669"/>
    <property type="project" value="TreeGrafter"/>
</dbReference>
<dbReference type="Pfam" id="PF03781">
    <property type="entry name" value="FGE-sulfatase"/>
    <property type="match status" value="1"/>
</dbReference>
<dbReference type="RefSeq" id="WP_066982088.1">
    <property type="nucleotide sequence ID" value="NZ_LUUI01000101.1"/>
</dbReference>
<dbReference type="SUPFAM" id="SSF56436">
    <property type="entry name" value="C-type lectin-like"/>
    <property type="match status" value="1"/>
</dbReference>
<comment type="caution">
    <text evidence="3">The sequence shown here is derived from an EMBL/GenBank/DDBJ whole genome shotgun (WGS) entry which is preliminary data.</text>
</comment>
<feature type="region of interest" description="Disordered" evidence="1">
    <location>
        <begin position="960"/>
        <end position="1005"/>
    </location>
</feature>
<evidence type="ECO:0000313" key="3">
    <source>
        <dbReference type="EMBL" id="OAI15620.1"/>
    </source>
</evidence>
<dbReference type="STRING" id="980561.A1359_09425"/>
<dbReference type="InterPro" id="IPR016187">
    <property type="entry name" value="CTDL_fold"/>
</dbReference>
<organism evidence="3 4">
    <name type="scientific">Methylomonas lenta</name>
    <dbReference type="NCBI Taxonomy" id="980561"/>
    <lineage>
        <taxon>Bacteria</taxon>
        <taxon>Pseudomonadati</taxon>
        <taxon>Pseudomonadota</taxon>
        <taxon>Gammaproteobacteria</taxon>
        <taxon>Methylococcales</taxon>
        <taxon>Methylococcaceae</taxon>
        <taxon>Methylomonas</taxon>
    </lineage>
</organism>
<name>A0A177NEZ1_9GAMM</name>
<dbReference type="PANTHER" id="PTHR23150:SF19">
    <property type="entry name" value="FORMYLGLYCINE-GENERATING ENZYME"/>
    <property type="match status" value="1"/>
</dbReference>
<sequence length="1005" mass="112553">MKPLYVTPPQGATGRADLLRLLDVHARENLTLDQDGEHWFGYVKRPDRIEDLAIGDVYSLSIPIEIDVIDNSHKLPLQMPFVHVIAERQARETLNAQQNSAQPAADSNPITEDDAKPSSAVRLVNYQDLVPKARLLPALKHYLTSNRSAGLDVPRLVKQIAGQQLPRHLPRRQLKTWHPQWVVVLDFAKRLWPYRQDMHQLAEHLLHACGQSGVSIRIINHGPLQHWTDWVEEQRTGGALPIKHAWCMPPAGTPVLLVSDLGLLEGTDSPIHQAWQGFIRQLGKAQTRPLALLPLGAEQLDGGLPNNLPLLRWSPDARIRPERALGKGQAKPEGLRDLLAMAAVTRRVDPPLLRAMRRLNPKAPLNAGLEGAFWCHADVESGSAANIHQDAQAKYLAYFTQQLDSYHLALEQLRYRHHAHLRAVLNHEETLLWNAHAKLDGAEVSAEAKQRITNAYAFMHQLASTLRQPDALQKGGVWWQVAQDIVQRADDLMGDRYTDLFSPLVAAITEVRGDFEQVPDWIDPAELKRHMQGEKVQCWLVRDPLNGNIALQRIPATQNQSTLGEPLAIDAGGIRIESHDKNQWYPAPQFANALCSLNKETTVKLTTSTERLTLVTVKRPRGAAAWGCNESGLWVRSPLLCGRSFEWSTWPIPIEASLQTVLAKNGQYQLVENPLTKQVDPRDIDTSYIIYDYVEKFASSVRFVLDEYGVRADLNLNPSAGEQVQSMRWIEPGHFMMGSPDDEPERGDDEGPQHEVTISRGFWLADTACTQALWQALMDNNPCRFKDDPNQPVESVSWHDVQEFIQRLQKLLPGCQVDLPSEAEWEYACRAGTSTPFSFGANITPQQVNYDGRYPYAHGEKGEYRQKTVVVKSLPANPWGLYEMHGNVYEWCKDDHRTYDQQAQVDPLGLLAGDAEPRVIRGGSWLDDAWWARSADRDARLPGFACSYLGFRFCLRSIQPGQEKDSPAGSPGRASGASPNAIQKGGKPSKPATKSKSGSKPKPRS</sequence>
<dbReference type="InterPro" id="IPR051043">
    <property type="entry name" value="Sulfatase_Mod_Factor_Kinase"/>
</dbReference>
<evidence type="ECO:0000313" key="4">
    <source>
        <dbReference type="Proteomes" id="UP000078476"/>
    </source>
</evidence>
<gene>
    <name evidence="3" type="ORF">A1359_09425</name>
</gene>
<evidence type="ECO:0000256" key="1">
    <source>
        <dbReference type="SAM" id="MobiDB-lite"/>
    </source>
</evidence>
<keyword evidence="4" id="KW-1185">Reference proteome</keyword>
<feature type="region of interest" description="Disordered" evidence="1">
    <location>
        <begin position="94"/>
        <end position="117"/>
    </location>
</feature>
<dbReference type="InterPro" id="IPR042095">
    <property type="entry name" value="SUMF_sf"/>
</dbReference>
<proteinExistence type="predicted"/>
<dbReference type="Proteomes" id="UP000078476">
    <property type="component" value="Unassembled WGS sequence"/>
</dbReference>
<dbReference type="EMBL" id="LUUI01000101">
    <property type="protein sequence ID" value="OAI15620.1"/>
    <property type="molecule type" value="Genomic_DNA"/>
</dbReference>
<dbReference type="AlphaFoldDB" id="A0A177NEZ1"/>
<accession>A0A177NEZ1</accession>
<evidence type="ECO:0000259" key="2">
    <source>
        <dbReference type="Pfam" id="PF03781"/>
    </source>
</evidence>
<dbReference type="Gene3D" id="3.90.1580.10">
    <property type="entry name" value="paralog of FGE (formylglycine-generating enzyme)"/>
    <property type="match status" value="1"/>
</dbReference>
<dbReference type="InterPro" id="IPR005532">
    <property type="entry name" value="SUMF_dom"/>
</dbReference>